<dbReference type="RefSeq" id="XP_001891018.1">
    <property type="nucleotide sequence ID" value="XM_001890983.1"/>
</dbReference>
<dbReference type="HOGENOM" id="CLU_1434672_0_0_1"/>
<evidence type="ECO:0000313" key="1">
    <source>
        <dbReference type="EMBL" id="EDQ98331.1"/>
    </source>
</evidence>
<accession>B0E4A0</accession>
<dbReference type="Proteomes" id="UP000001194">
    <property type="component" value="Unassembled WGS sequence"/>
</dbReference>
<protein>
    <submittedName>
        <fullName evidence="1">Predicted protein</fullName>
    </submittedName>
</protein>
<organism evidence="2">
    <name type="scientific">Laccaria bicolor (strain S238N-H82 / ATCC MYA-4686)</name>
    <name type="common">Bicoloured deceiver</name>
    <name type="synonym">Laccaria laccata var. bicolor</name>
    <dbReference type="NCBI Taxonomy" id="486041"/>
    <lineage>
        <taxon>Eukaryota</taxon>
        <taxon>Fungi</taxon>
        <taxon>Dikarya</taxon>
        <taxon>Basidiomycota</taxon>
        <taxon>Agaricomycotina</taxon>
        <taxon>Agaricomycetes</taxon>
        <taxon>Agaricomycetidae</taxon>
        <taxon>Agaricales</taxon>
        <taxon>Agaricineae</taxon>
        <taxon>Hydnangiaceae</taxon>
        <taxon>Laccaria</taxon>
    </lineage>
</organism>
<dbReference type="GeneID" id="6086675"/>
<dbReference type="OrthoDB" id="1689567at2759"/>
<name>B0E4A0_LACBS</name>
<dbReference type="InParanoid" id="B0E4A0"/>
<sequence length="189" mass="21793">MTSANSSTQGHYPSSAHKQAPSTMACLYVRGSQCWWVIPTNCPESVIGIGITVLCVTGQELMKRRRRGKVLDERCLGSRESWEFGYLYQGRCWARFPSPPTPKGWPLSWVKQAIQFPEDKLNQLRGLDTTLYIQSVLYHPPHNPHGLHWIPLDFTTYWQYPQIWTPLDSQHKTGLHWTPLDCKHKTETS</sequence>
<keyword evidence="2" id="KW-1185">Reference proteome</keyword>
<dbReference type="KEGG" id="lbc:LACBIDRAFT_303938"/>
<proteinExistence type="predicted"/>
<gene>
    <name evidence="1" type="ORF">LACBIDRAFT_303938</name>
</gene>
<dbReference type="EMBL" id="DS547335">
    <property type="protein sequence ID" value="EDQ98331.1"/>
    <property type="molecule type" value="Genomic_DNA"/>
</dbReference>
<reference evidence="1 2" key="1">
    <citation type="journal article" date="2008" name="Nature">
        <title>The genome of Laccaria bicolor provides insights into mycorrhizal symbiosis.</title>
        <authorList>
            <person name="Martin F."/>
            <person name="Aerts A."/>
            <person name="Ahren D."/>
            <person name="Brun A."/>
            <person name="Danchin E.G.J."/>
            <person name="Duchaussoy F."/>
            <person name="Gibon J."/>
            <person name="Kohler A."/>
            <person name="Lindquist E."/>
            <person name="Pereda V."/>
            <person name="Salamov A."/>
            <person name="Shapiro H.J."/>
            <person name="Wuyts J."/>
            <person name="Blaudez D."/>
            <person name="Buee M."/>
            <person name="Brokstein P."/>
            <person name="Canbaeck B."/>
            <person name="Cohen D."/>
            <person name="Courty P.E."/>
            <person name="Coutinho P.M."/>
            <person name="Delaruelle C."/>
            <person name="Detter J.C."/>
            <person name="Deveau A."/>
            <person name="DiFazio S."/>
            <person name="Duplessis S."/>
            <person name="Fraissinet-Tachet L."/>
            <person name="Lucic E."/>
            <person name="Frey-Klett P."/>
            <person name="Fourrey C."/>
            <person name="Feussner I."/>
            <person name="Gay G."/>
            <person name="Grimwood J."/>
            <person name="Hoegger P.J."/>
            <person name="Jain P."/>
            <person name="Kilaru S."/>
            <person name="Labbe J."/>
            <person name="Lin Y.C."/>
            <person name="Legue V."/>
            <person name="Le Tacon F."/>
            <person name="Marmeisse R."/>
            <person name="Melayah D."/>
            <person name="Montanini B."/>
            <person name="Muratet M."/>
            <person name="Nehls U."/>
            <person name="Niculita-Hirzel H."/>
            <person name="Oudot-Le Secq M.P."/>
            <person name="Peter M."/>
            <person name="Quesneville H."/>
            <person name="Rajashekar B."/>
            <person name="Reich M."/>
            <person name="Rouhier N."/>
            <person name="Schmutz J."/>
            <person name="Yin T."/>
            <person name="Chalot M."/>
            <person name="Henrissat B."/>
            <person name="Kuees U."/>
            <person name="Lucas S."/>
            <person name="Van de Peer Y."/>
            <person name="Podila G.K."/>
            <person name="Polle A."/>
            <person name="Pukkila P.J."/>
            <person name="Richardson P.M."/>
            <person name="Rouze P."/>
            <person name="Sanders I.R."/>
            <person name="Stajich J.E."/>
            <person name="Tunlid A."/>
            <person name="Tuskan G."/>
            <person name="Grigoriev I.V."/>
        </authorList>
    </citation>
    <scope>NUCLEOTIDE SEQUENCE [LARGE SCALE GENOMIC DNA]</scope>
    <source>
        <strain evidence="2">S238N-H82 / ATCC MYA-4686</strain>
    </source>
</reference>
<evidence type="ECO:0000313" key="2">
    <source>
        <dbReference type="Proteomes" id="UP000001194"/>
    </source>
</evidence>
<dbReference type="AlphaFoldDB" id="B0E4A0"/>